<name>A0AA90W3W3_9GAMM</name>
<dbReference type="Proteomes" id="UP000480556">
    <property type="component" value="Unassembled WGS sequence"/>
</dbReference>
<reference evidence="11 12" key="1">
    <citation type="submission" date="2019-10" db="EMBL/GenBank/DDBJ databases">
        <authorList>
            <person name="Dong K."/>
        </authorList>
    </citation>
    <scope>NUCLEOTIDE SEQUENCE [LARGE SCALE GENOMIC DNA]</scope>
    <source>
        <strain evidence="12">dk771</strain>
    </source>
</reference>
<organism evidence="11 12">
    <name type="scientific">Acinetobacter wanghuae</name>
    <dbReference type="NCBI Taxonomy" id="2662362"/>
    <lineage>
        <taxon>Bacteria</taxon>
        <taxon>Pseudomonadati</taxon>
        <taxon>Pseudomonadota</taxon>
        <taxon>Gammaproteobacteria</taxon>
        <taxon>Moraxellales</taxon>
        <taxon>Moraxellaceae</taxon>
        <taxon>Acinetobacter</taxon>
    </lineage>
</organism>
<feature type="transmembrane region" description="Helical" evidence="9">
    <location>
        <begin position="66"/>
        <end position="88"/>
    </location>
</feature>
<keyword evidence="3" id="KW-1003">Cell membrane</keyword>
<evidence type="ECO:0000256" key="7">
    <source>
        <dbReference type="ARBA" id="ARBA00023136"/>
    </source>
</evidence>
<dbReference type="GO" id="GO:0005886">
    <property type="term" value="C:plasma membrane"/>
    <property type="evidence" value="ECO:0007669"/>
    <property type="project" value="UniProtKB-SubCell"/>
</dbReference>
<evidence type="ECO:0000256" key="2">
    <source>
        <dbReference type="ARBA" id="ARBA00022448"/>
    </source>
</evidence>
<feature type="transmembrane region" description="Helical" evidence="9">
    <location>
        <begin position="292"/>
        <end position="312"/>
    </location>
</feature>
<proteinExistence type="predicted"/>
<feature type="region of interest" description="Disordered" evidence="8">
    <location>
        <begin position="1"/>
        <end position="22"/>
    </location>
</feature>
<dbReference type="InterPro" id="IPR004841">
    <property type="entry name" value="AA-permease/SLC12A_dom"/>
</dbReference>
<feature type="transmembrane region" description="Helical" evidence="9">
    <location>
        <begin position="218"/>
        <end position="240"/>
    </location>
</feature>
<protein>
    <submittedName>
        <fullName evidence="11">Amino acid permease</fullName>
    </submittedName>
</protein>
<dbReference type="Pfam" id="PF00324">
    <property type="entry name" value="AA_permease"/>
    <property type="match status" value="1"/>
</dbReference>
<dbReference type="PANTHER" id="PTHR43495:SF2">
    <property type="entry name" value="D-SERINE_D-ALANINE_GLYCINE TRANSPORTER"/>
    <property type="match status" value="1"/>
</dbReference>
<evidence type="ECO:0000313" key="11">
    <source>
        <dbReference type="EMBL" id="MQW92022.1"/>
    </source>
</evidence>
<evidence type="ECO:0000256" key="3">
    <source>
        <dbReference type="ARBA" id="ARBA00022475"/>
    </source>
</evidence>
<evidence type="ECO:0000256" key="4">
    <source>
        <dbReference type="ARBA" id="ARBA00022692"/>
    </source>
</evidence>
<feature type="domain" description="Amino acid permease/ SLC12A" evidence="10">
    <location>
        <begin position="36"/>
        <end position="463"/>
    </location>
</feature>
<feature type="transmembrane region" description="Helical" evidence="9">
    <location>
        <begin position="356"/>
        <end position="374"/>
    </location>
</feature>
<dbReference type="Gene3D" id="1.20.1740.10">
    <property type="entry name" value="Amino acid/polyamine transporter I"/>
    <property type="match status" value="1"/>
</dbReference>
<keyword evidence="4 9" id="KW-0812">Transmembrane</keyword>
<keyword evidence="5" id="KW-0029">Amino-acid transport</keyword>
<feature type="transmembrane region" description="Helical" evidence="9">
    <location>
        <begin position="145"/>
        <end position="166"/>
    </location>
</feature>
<dbReference type="RefSeq" id="WP_153389289.1">
    <property type="nucleotide sequence ID" value="NZ_WITK01000009.1"/>
</dbReference>
<keyword evidence="2" id="KW-0813">Transport</keyword>
<evidence type="ECO:0000259" key="10">
    <source>
        <dbReference type="Pfam" id="PF00324"/>
    </source>
</evidence>
<feature type="transmembrane region" description="Helical" evidence="9">
    <location>
        <begin position="449"/>
        <end position="467"/>
    </location>
</feature>
<evidence type="ECO:0000256" key="1">
    <source>
        <dbReference type="ARBA" id="ARBA00004651"/>
    </source>
</evidence>
<comment type="caution">
    <text evidence="11">The sequence shown here is derived from an EMBL/GenBank/DDBJ whole genome shotgun (WGS) entry which is preliminary data.</text>
</comment>
<evidence type="ECO:0000256" key="8">
    <source>
        <dbReference type="SAM" id="MobiDB-lite"/>
    </source>
</evidence>
<dbReference type="GO" id="GO:0055085">
    <property type="term" value="P:transmembrane transport"/>
    <property type="evidence" value="ECO:0007669"/>
    <property type="project" value="InterPro"/>
</dbReference>
<feature type="transmembrane region" description="Helical" evidence="9">
    <location>
        <begin position="425"/>
        <end position="443"/>
    </location>
</feature>
<keyword evidence="7 9" id="KW-0472">Membrane</keyword>
<evidence type="ECO:0000256" key="6">
    <source>
        <dbReference type="ARBA" id="ARBA00022989"/>
    </source>
</evidence>
<evidence type="ECO:0000313" key="12">
    <source>
        <dbReference type="Proteomes" id="UP000480556"/>
    </source>
</evidence>
<accession>A0AA90W3W3</accession>
<dbReference type="PIRSF" id="PIRSF006060">
    <property type="entry name" value="AA_transporter"/>
    <property type="match status" value="1"/>
</dbReference>
<evidence type="ECO:0000256" key="5">
    <source>
        <dbReference type="ARBA" id="ARBA00022970"/>
    </source>
</evidence>
<dbReference type="AlphaFoldDB" id="A0AA90W3W3"/>
<gene>
    <name evidence="11" type="ORF">GHJ48_06365</name>
</gene>
<dbReference type="EMBL" id="WITK01000009">
    <property type="protein sequence ID" value="MQW92022.1"/>
    <property type="molecule type" value="Genomic_DNA"/>
</dbReference>
<comment type="subcellular location">
    <subcellularLocation>
        <location evidence="1">Cell membrane</location>
        <topology evidence="1">Multi-pass membrane protein</topology>
    </subcellularLocation>
</comment>
<feature type="transmembrane region" description="Helical" evidence="9">
    <location>
        <begin position="261"/>
        <end position="280"/>
    </location>
</feature>
<feature type="compositionally biased region" description="Basic and acidic residues" evidence="8">
    <location>
        <begin position="10"/>
        <end position="22"/>
    </location>
</feature>
<dbReference type="GO" id="GO:0006865">
    <property type="term" value="P:amino acid transport"/>
    <property type="evidence" value="ECO:0007669"/>
    <property type="project" value="UniProtKB-KW"/>
</dbReference>
<feature type="transmembrane region" description="Helical" evidence="9">
    <location>
        <begin position="100"/>
        <end position="125"/>
    </location>
</feature>
<keyword evidence="6 9" id="KW-1133">Transmembrane helix</keyword>
<feature type="transmembrane region" description="Helical" evidence="9">
    <location>
        <begin position="178"/>
        <end position="198"/>
    </location>
</feature>
<feature type="transmembrane region" description="Helical" evidence="9">
    <location>
        <begin position="380"/>
        <end position="404"/>
    </location>
</feature>
<evidence type="ECO:0000256" key="9">
    <source>
        <dbReference type="SAM" id="Phobius"/>
    </source>
</evidence>
<dbReference type="PANTHER" id="PTHR43495">
    <property type="entry name" value="GABA PERMEASE"/>
    <property type="match status" value="1"/>
</dbReference>
<sequence>MSKSKGTPPPERDLLGGQHSDVDQEDKLERSLSNRHIQLIAIGGAIGTGLFMGSGKTLSVSGTSVILTYMIIGFFFFFVMRAMGELLLSNLKYKSFADFCTAYLGSWAGFFLGWSYWLSWVVAAIADMIVIGGYMQYWDPTLPAWIPAFSTIIVLTALNLLTVKLFGEMEFWFAILKILAILTFLLVSLYLIFTNFVSPNGTAASFGHLLDHQAMFPFGLSGFFAGFQIAIFSFIGIELVGTTAAETKDPHKSLPKAINSIPLRIMLFYVAALICVVSVTSWSQISTEQSPFVQFFTLIGIPAAASLMNFVVATSAMSSANSGIFATSRMLYGLAVEKDAAPQFGKLTKRKVPKNSLLFSMLLVVIGTSILFIVPNVMTAFTIVSTFGSILVIFTFALILMAYLSYRRKDPELHAQSNYKMPMGIFMSWATLAFLGFSLIILALNVQTLIALAISPFWFLGLYYFYAKRRNAVQRAS</sequence>
<dbReference type="FunFam" id="1.20.1740.10:FF:000001">
    <property type="entry name" value="Amino acid permease"/>
    <property type="match status" value="1"/>
</dbReference>